<dbReference type="Gene3D" id="1.20.140.10">
    <property type="entry name" value="Butyryl-CoA Dehydrogenase, subunit A, domain 3"/>
    <property type="match status" value="2"/>
</dbReference>
<dbReference type="InterPro" id="IPR036250">
    <property type="entry name" value="AcylCo_DH-like_C"/>
</dbReference>
<evidence type="ECO:0000256" key="5">
    <source>
        <dbReference type="ARBA" id="ARBA00023002"/>
    </source>
</evidence>
<dbReference type="RefSeq" id="WP_339586813.1">
    <property type="nucleotide sequence ID" value="NZ_JBBHJZ010000002.1"/>
</dbReference>
<feature type="domain" description="Acyl-CoA dehydrogenase/oxidase N-terminal" evidence="8">
    <location>
        <begin position="7"/>
        <end position="96"/>
    </location>
</feature>
<evidence type="ECO:0000256" key="3">
    <source>
        <dbReference type="ARBA" id="ARBA00022630"/>
    </source>
</evidence>
<reference evidence="9 10" key="1">
    <citation type="submission" date="2024-03" db="EMBL/GenBank/DDBJ databases">
        <authorList>
            <person name="Jo J.-H."/>
        </authorList>
    </citation>
    <scope>NUCLEOTIDE SEQUENCE [LARGE SCALE GENOMIC DNA]</scope>
    <source>
        <strain evidence="9 10">PS1R-30</strain>
    </source>
</reference>
<gene>
    <name evidence="9" type="ORF">WG901_09425</name>
</gene>
<evidence type="ECO:0000313" key="10">
    <source>
        <dbReference type="Proteomes" id="UP001361239"/>
    </source>
</evidence>
<dbReference type="InterPro" id="IPR052161">
    <property type="entry name" value="Mycobact_Acyl-CoA_DH"/>
</dbReference>
<dbReference type="InterPro" id="IPR013786">
    <property type="entry name" value="AcylCoA_DH/ox_N"/>
</dbReference>
<sequence>MNFGLNDDQQMLRDTFARFLDEHASMPRLRAAQETGGFDRALWQGLAELGTFAMRVPEEAGGLGMGTLDAGLVAEELGRTLASGPVIEAVLAARLLGQLGAADLLAGVVDGSAVASLALRDVVDHSLQWLPGGAQADLVLARRGEDIVAIAVSEIDRKAEDNLAANGIGELDLGKLPATVLASGQQAVETFAGGLEEWKLLTALALNGLAREAVRLAAAYACERQAFGQFIGTFQAISHPLANFQVEVEGGKHFAWKVIHEISVGDESAAANVSLALWWNAQTAVRAGIQGLRTFGGYGLTTEYDIHLYNLRAKAWGLILGDPARLLEEAGRRIYAGEAAALPDVGPVSIDFDLGEEAESLARETDEFFRKTLTPELKKHAHYSWDGHHPEVHRKLAEARLLFPELPPEKGGRAASPYASHAVASVWEEHGWTGHAKGTTMMVAAMIDKFGSPELKEQVLKPILAGETVCSLGYSEPGSGSDVFAAQTKATPDGNGWRIDGTKMFTSGANLADYVIMLCRTNPDVAKHKGLTMFILPLKAEGITVQPVHTFQDERTNITFYDGVKVPDTWRLGEVDGGVKTMSAALELEHRGGGFSKAHHAMIKAAEVLAREIQFEGRPLIEDRGAQGRLARARAHVAISEMLGLRALWGAEERQNLPAAGPMAKLFSSEKFLEDGSDLLDLTAPLSLSKREGAALFVNQSYRHAHGTTIYAGTSEVHRSMIAERALGLPRSRG</sequence>
<organism evidence="9 10">
    <name type="scientific">Novosphingobium anseongense</name>
    <dbReference type="NCBI Taxonomy" id="3133436"/>
    <lineage>
        <taxon>Bacteria</taxon>
        <taxon>Pseudomonadati</taxon>
        <taxon>Pseudomonadota</taxon>
        <taxon>Alphaproteobacteria</taxon>
        <taxon>Sphingomonadales</taxon>
        <taxon>Sphingomonadaceae</taxon>
        <taxon>Novosphingobium</taxon>
    </lineage>
</organism>
<feature type="domain" description="Acyl-CoA dehydrogenase/oxidase C-terminal" evidence="6">
    <location>
        <begin position="195"/>
        <end position="327"/>
    </location>
</feature>
<dbReference type="Pfam" id="PF00441">
    <property type="entry name" value="Acyl-CoA_dh_1"/>
    <property type="match status" value="2"/>
</dbReference>
<dbReference type="Pfam" id="PF02771">
    <property type="entry name" value="Acyl-CoA_dh_N"/>
    <property type="match status" value="2"/>
</dbReference>
<dbReference type="Gene3D" id="1.10.540.10">
    <property type="entry name" value="Acyl-CoA dehydrogenase/oxidase, N-terminal domain"/>
    <property type="match status" value="2"/>
</dbReference>
<dbReference type="InterPro" id="IPR006091">
    <property type="entry name" value="Acyl-CoA_Oxase/DH_mid-dom"/>
</dbReference>
<comment type="caution">
    <text evidence="9">The sequence shown here is derived from an EMBL/GenBank/DDBJ whole genome shotgun (WGS) entry which is preliminary data.</text>
</comment>
<evidence type="ECO:0000259" key="7">
    <source>
        <dbReference type="Pfam" id="PF02770"/>
    </source>
</evidence>
<dbReference type="PANTHER" id="PTHR43292">
    <property type="entry name" value="ACYL-COA DEHYDROGENASE"/>
    <property type="match status" value="1"/>
</dbReference>
<evidence type="ECO:0000259" key="8">
    <source>
        <dbReference type="Pfam" id="PF02771"/>
    </source>
</evidence>
<evidence type="ECO:0000259" key="6">
    <source>
        <dbReference type="Pfam" id="PF00441"/>
    </source>
</evidence>
<dbReference type="SUPFAM" id="SSF56645">
    <property type="entry name" value="Acyl-CoA dehydrogenase NM domain-like"/>
    <property type="match status" value="2"/>
</dbReference>
<comment type="cofactor">
    <cofactor evidence="1">
        <name>FAD</name>
        <dbReference type="ChEBI" id="CHEBI:57692"/>
    </cofactor>
</comment>
<dbReference type="Proteomes" id="UP001361239">
    <property type="component" value="Unassembled WGS sequence"/>
</dbReference>
<comment type="similarity">
    <text evidence="2">Belongs to the acyl-CoA dehydrogenase family.</text>
</comment>
<dbReference type="SUPFAM" id="SSF47203">
    <property type="entry name" value="Acyl-CoA dehydrogenase C-terminal domain-like"/>
    <property type="match status" value="2"/>
</dbReference>
<feature type="domain" description="Acyl-CoA dehydrogenase/oxidase N-terminal" evidence="8">
    <location>
        <begin position="356"/>
        <end position="467"/>
    </location>
</feature>
<dbReference type="Gene3D" id="2.40.110.10">
    <property type="entry name" value="Butyryl-CoA Dehydrogenase, subunit A, domain 2"/>
    <property type="match status" value="1"/>
</dbReference>
<proteinExistence type="inferred from homology"/>
<evidence type="ECO:0000256" key="4">
    <source>
        <dbReference type="ARBA" id="ARBA00022827"/>
    </source>
</evidence>
<dbReference type="InterPro" id="IPR009075">
    <property type="entry name" value="AcylCo_DH/oxidase_C"/>
</dbReference>
<dbReference type="Pfam" id="PF02770">
    <property type="entry name" value="Acyl-CoA_dh_M"/>
    <property type="match status" value="1"/>
</dbReference>
<keyword evidence="3" id="KW-0285">Flavoprotein</keyword>
<name>A0ABU8RV24_9SPHN</name>
<dbReference type="InterPro" id="IPR046373">
    <property type="entry name" value="Acyl-CoA_Oxase/DH_mid-dom_sf"/>
</dbReference>
<evidence type="ECO:0000313" key="9">
    <source>
        <dbReference type="EMBL" id="MEJ5976853.1"/>
    </source>
</evidence>
<feature type="domain" description="Acyl-CoA dehydrogenase/oxidase C-terminal" evidence="6">
    <location>
        <begin position="598"/>
        <end position="726"/>
    </location>
</feature>
<evidence type="ECO:0000256" key="2">
    <source>
        <dbReference type="ARBA" id="ARBA00009347"/>
    </source>
</evidence>
<feature type="domain" description="Acyl-CoA oxidase/dehydrogenase middle" evidence="7">
    <location>
        <begin position="472"/>
        <end position="549"/>
    </location>
</feature>
<dbReference type="PANTHER" id="PTHR43292:SF4">
    <property type="entry name" value="ACYL-COA DEHYDROGENASE FADE34"/>
    <property type="match status" value="1"/>
</dbReference>
<evidence type="ECO:0000256" key="1">
    <source>
        <dbReference type="ARBA" id="ARBA00001974"/>
    </source>
</evidence>
<keyword evidence="10" id="KW-1185">Reference proteome</keyword>
<dbReference type="InterPro" id="IPR009100">
    <property type="entry name" value="AcylCoA_DH/oxidase_NM_dom_sf"/>
</dbReference>
<protein>
    <submittedName>
        <fullName evidence="9">Acyl-CoA dehydrogenase</fullName>
    </submittedName>
</protein>
<accession>A0ABU8RV24</accession>
<keyword evidence="5" id="KW-0560">Oxidoreductase</keyword>
<dbReference type="EMBL" id="JBBHJZ010000002">
    <property type="protein sequence ID" value="MEJ5976853.1"/>
    <property type="molecule type" value="Genomic_DNA"/>
</dbReference>
<keyword evidence="4" id="KW-0274">FAD</keyword>
<dbReference type="InterPro" id="IPR037069">
    <property type="entry name" value="AcylCoA_DH/ox_N_sf"/>
</dbReference>